<dbReference type="AlphaFoldDB" id="A0A645G317"/>
<evidence type="ECO:0000256" key="1">
    <source>
        <dbReference type="ARBA" id="ARBA00004651"/>
    </source>
</evidence>
<evidence type="ECO:0000259" key="9">
    <source>
        <dbReference type="PROSITE" id="PS50893"/>
    </source>
</evidence>
<evidence type="ECO:0000256" key="7">
    <source>
        <dbReference type="ARBA" id="ARBA00022989"/>
    </source>
</evidence>
<dbReference type="GO" id="GO:0015421">
    <property type="term" value="F:ABC-type oligopeptide transporter activity"/>
    <property type="evidence" value="ECO:0007669"/>
    <property type="project" value="TreeGrafter"/>
</dbReference>
<evidence type="ECO:0000256" key="2">
    <source>
        <dbReference type="ARBA" id="ARBA00022448"/>
    </source>
</evidence>
<evidence type="ECO:0000256" key="6">
    <source>
        <dbReference type="ARBA" id="ARBA00022840"/>
    </source>
</evidence>
<sequence length="201" mass="22690">MLLRFYSHSDGVVKVSDTNIEDLKHKKLREKIGYVPQEAFLFSCSIHENIAFSNPELPRERVIEVAKIAAIDEDITEFPAGYDTIVGEKGVTLSGGQKQRVAIARALIKNPEILILDDCLSAVDTKTEEKILGHLKEVMKDRTSIIISHRISAIKDADEILYLEDGVITERGTHSELLVKKGAYEDLYRKQLLEEKLDKEV</sequence>
<dbReference type="FunFam" id="3.40.50.300:FF:000221">
    <property type="entry name" value="Multidrug ABC transporter ATP-binding protein"/>
    <property type="match status" value="1"/>
</dbReference>
<keyword evidence="4" id="KW-0812">Transmembrane</keyword>
<evidence type="ECO:0000256" key="3">
    <source>
        <dbReference type="ARBA" id="ARBA00022475"/>
    </source>
</evidence>
<dbReference type="InterPro" id="IPR027417">
    <property type="entry name" value="P-loop_NTPase"/>
</dbReference>
<dbReference type="EC" id="3.6.3.-" evidence="10"/>
<dbReference type="Pfam" id="PF00005">
    <property type="entry name" value="ABC_tran"/>
    <property type="match status" value="1"/>
</dbReference>
<dbReference type="GO" id="GO:0090374">
    <property type="term" value="P:oligopeptide export from mitochondrion"/>
    <property type="evidence" value="ECO:0007669"/>
    <property type="project" value="TreeGrafter"/>
</dbReference>
<dbReference type="GO" id="GO:0005743">
    <property type="term" value="C:mitochondrial inner membrane"/>
    <property type="evidence" value="ECO:0007669"/>
    <property type="project" value="TreeGrafter"/>
</dbReference>
<dbReference type="InterPro" id="IPR003439">
    <property type="entry name" value="ABC_transporter-like_ATP-bd"/>
</dbReference>
<keyword evidence="6 10" id="KW-0067">ATP-binding</keyword>
<keyword evidence="3" id="KW-1003">Cell membrane</keyword>
<reference evidence="10" key="1">
    <citation type="submission" date="2019-08" db="EMBL/GenBank/DDBJ databases">
        <authorList>
            <person name="Kucharzyk K."/>
            <person name="Murdoch R.W."/>
            <person name="Higgins S."/>
            <person name="Loffler F."/>
        </authorList>
    </citation>
    <scope>NUCLEOTIDE SEQUENCE</scope>
</reference>
<comment type="caution">
    <text evidence="10">The sequence shown here is derived from an EMBL/GenBank/DDBJ whole genome shotgun (WGS) entry which is preliminary data.</text>
</comment>
<evidence type="ECO:0000256" key="8">
    <source>
        <dbReference type="ARBA" id="ARBA00023136"/>
    </source>
</evidence>
<keyword evidence="5" id="KW-0547">Nucleotide-binding</keyword>
<dbReference type="GO" id="GO:0005886">
    <property type="term" value="C:plasma membrane"/>
    <property type="evidence" value="ECO:0007669"/>
    <property type="project" value="UniProtKB-SubCell"/>
</dbReference>
<name>A0A645G317_9ZZZZ</name>
<proteinExistence type="predicted"/>
<feature type="domain" description="ABC transporter" evidence="9">
    <location>
        <begin position="3"/>
        <end position="190"/>
    </location>
</feature>
<dbReference type="GO" id="GO:0016887">
    <property type="term" value="F:ATP hydrolysis activity"/>
    <property type="evidence" value="ECO:0007669"/>
    <property type="project" value="InterPro"/>
</dbReference>
<dbReference type="PROSITE" id="PS50893">
    <property type="entry name" value="ABC_TRANSPORTER_2"/>
    <property type="match status" value="1"/>
</dbReference>
<accession>A0A645G317</accession>
<keyword evidence="2" id="KW-0813">Transport</keyword>
<dbReference type="Gene3D" id="3.40.50.300">
    <property type="entry name" value="P-loop containing nucleotide triphosphate hydrolases"/>
    <property type="match status" value="1"/>
</dbReference>
<dbReference type="InterPro" id="IPR039421">
    <property type="entry name" value="Type_1_exporter"/>
</dbReference>
<gene>
    <name evidence="10" type="primary">yheI_14</name>
    <name evidence="10" type="ORF">SDC9_167905</name>
</gene>
<organism evidence="10">
    <name type="scientific">bioreactor metagenome</name>
    <dbReference type="NCBI Taxonomy" id="1076179"/>
    <lineage>
        <taxon>unclassified sequences</taxon>
        <taxon>metagenomes</taxon>
        <taxon>ecological metagenomes</taxon>
    </lineage>
</organism>
<keyword evidence="7" id="KW-1133">Transmembrane helix</keyword>
<dbReference type="InterPro" id="IPR017871">
    <property type="entry name" value="ABC_transporter-like_CS"/>
</dbReference>
<dbReference type="EMBL" id="VSSQ01068316">
    <property type="protein sequence ID" value="MPN20526.1"/>
    <property type="molecule type" value="Genomic_DNA"/>
</dbReference>
<dbReference type="PANTHER" id="PTHR43394:SF1">
    <property type="entry name" value="ATP-BINDING CASSETTE SUB-FAMILY B MEMBER 10, MITOCHONDRIAL"/>
    <property type="match status" value="1"/>
</dbReference>
<evidence type="ECO:0000256" key="5">
    <source>
        <dbReference type="ARBA" id="ARBA00022741"/>
    </source>
</evidence>
<evidence type="ECO:0000256" key="4">
    <source>
        <dbReference type="ARBA" id="ARBA00022692"/>
    </source>
</evidence>
<dbReference type="GO" id="GO:0005524">
    <property type="term" value="F:ATP binding"/>
    <property type="evidence" value="ECO:0007669"/>
    <property type="project" value="UniProtKB-KW"/>
</dbReference>
<evidence type="ECO:0000313" key="10">
    <source>
        <dbReference type="EMBL" id="MPN20526.1"/>
    </source>
</evidence>
<dbReference type="PANTHER" id="PTHR43394">
    <property type="entry name" value="ATP-DEPENDENT PERMEASE MDL1, MITOCHONDRIAL"/>
    <property type="match status" value="1"/>
</dbReference>
<dbReference type="SUPFAM" id="SSF52540">
    <property type="entry name" value="P-loop containing nucleoside triphosphate hydrolases"/>
    <property type="match status" value="1"/>
</dbReference>
<protein>
    <submittedName>
        <fullName evidence="10">Putative multidrug resistance ABC transporter ATP-binding/permease protein YheI</fullName>
        <ecNumber evidence="10">3.6.3.-</ecNumber>
    </submittedName>
</protein>
<dbReference type="PROSITE" id="PS00211">
    <property type="entry name" value="ABC_TRANSPORTER_1"/>
    <property type="match status" value="1"/>
</dbReference>
<keyword evidence="8" id="KW-0472">Membrane</keyword>
<keyword evidence="10" id="KW-0378">Hydrolase</keyword>
<comment type="subcellular location">
    <subcellularLocation>
        <location evidence="1">Cell membrane</location>
        <topology evidence="1">Multi-pass membrane protein</topology>
    </subcellularLocation>
</comment>